<dbReference type="Proteomes" id="UP000320876">
    <property type="component" value="Unassembled WGS sequence"/>
</dbReference>
<dbReference type="PANTHER" id="PTHR35149:SF2">
    <property type="entry name" value="DUF262 DOMAIN-CONTAINING PROTEIN"/>
    <property type="match status" value="1"/>
</dbReference>
<proteinExistence type="predicted"/>
<dbReference type="Pfam" id="PF03235">
    <property type="entry name" value="GmrSD_N"/>
    <property type="match status" value="1"/>
</dbReference>
<dbReference type="RefSeq" id="WP_211358066.1">
    <property type="nucleotide sequence ID" value="NZ_VFML01000001.1"/>
</dbReference>
<protein>
    <submittedName>
        <fullName evidence="3">Uncharacterized protein with ParB-like and HNH nuclease domain</fullName>
    </submittedName>
</protein>
<dbReference type="EMBL" id="VFML01000001">
    <property type="protein sequence ID" value="TQJ04094.1"/>
    <property type="molecule type" value="Genomic_DNA"/>
</dbReference>
<gene>
    <name evidence="3" type="ORF">FB471_3875</name>
</gene>
<dbReference type="InterPro" id="IPR004919">
    <property type="entry name" value="GmrSD_N"/>
</dbReference>
<feature type="domain" description="GmrSD restriction endonucleases C-terminal" evidence="2">
    <location>
        <begin position="431"/>
        <end position="552"/>
    </location>
</feature>
<dbReference type="InterPro" id="IPR011089">
    <property type="entry name" value="GmrSD_C"/>
</dbReference>
<evidence type="ECO:0000313" key="3">
    <source>
        <dbReference type="EMBL" id="TQJ04094.1"/>
    </source>
</evidence>
<accession>A0A542DM86</accession>
<evidence type="ECO:0000313" key="4">
    <source>
        <dbReference type="Proteomes" id="UP000320876"/>
    </source>
</evidence>
<dbReference type="Pfam" id="PF07510">
    <property type="entry name" value="GmrSD_C"/>
    <property type="match status" value="1"/>
</dbReference>
<organism evidence="3 4">
    <name type="scientific">Amycolatopsis cihanbeyliensis</name>
    <dbReference type="NCBI Taxonomy" id="1128664"/>
    <lineage>
        <taxon>Bacteria</taxon>
        <taxon>Bacillati</taxon>
        <taxon>Actinomycetota</taxon>
        <taxon>Actinomycetes</taxon>
        <taxon>Pseudonocardiales</taxon>
        <taxon>Pseudonocardiaceae</taxon>
        <taxon>Amycolatopsis</taxon>
    </lineage>
</organism>
<keyword evidence="4" id="KW-1185">Reference proteome</keyword>
<comment type="caution">
    <text evidence="3">The sequence shown here is derived from an EMBL/GenBank/DDBJ whole genome shotgun (WGS) entry which is preliminary data.</text>
</comment>
<dbReference type="PANTHER" id="PTHR35149">
    <property type="entry name" value="SLL5132 PROTEIN"/>
    <property type="match status" value="1"/>
</dbReference>
<evidence type="ECO:0000259" key="2">
    <source>
        <dbReference type="Pfam" id="PF07510"/>
    </source>
</evidence>
<feature type="domain" description="GmrSD restriction endonucleases N-terminal" evidence="1">
    <location>
        <begin position="12"/>
        <end position="230"/>
    </location>
</feature>
<reference evidence="3 4" key="1">
    <citation type="submission" date="2019-06" db="EMBL/GenBank/DDBJ databases">
        <title>Sequencing the genomes of 1000 actinobacteria strains.</title>
        <authorList>
            <person name="Klenk H.-P."/>
        </authorList>
    </citation>
    <scope>NUCLEOTIDE SEQUENCE [LARGE SCALE GENOMIC DNA]</scope>
    <source>
        <strain evidence="3 4">DSM 45679</strain>
    </source>
</reference>
<dbReference type="AlphaFoldDB" id="A0A542DM86"/>
<name>A0A542DM86_AMYCI</name>
<evidence type="ECO:0000259" key="1">
    <source>
        <dbReference type="Pfam" id="PF03235"/>
    </source>
</evidence>
<sequence length="561" mass="64941">MKQLEAHEVPLHKIFCSDYDFQIPEYQRPYAWETEQTLQLLDDLIEALDRNRDEPYFLGSIVLVKDPDAPAAQVIDGQQRLTTLTILYAVLRDLTRDEEFAKELDEMICEPGKKSRGLQRKPRLALRSRDTEFFHKYVQTSLGTRELAKVPANAMSTEAQEAIQANSGVLSDKLGGWHENRRLELIRMLSDRTYLVVVSTSDLNSAHRIFSVMNDRGLDLSPADIFKSTIIGNLTNGQSANYSKKWEDAEEALGREDFADLFLHIRMIFAKDRAKRELLKEFPEQVLDSYLPNRADHFVDDVLVPYADAYEKIRDLAYVAPEDPDAAERVNAWFKRLSQLDNNDWRAPALWALRHHGGEPEWLDRFFQSLERLAASMFIRRVYTSLRANRYAELLRGLDAGHGLSAGAFRLSEDEQAETLKQLDGPLYLVTKVRKYVLLRVDEVLAKDSGATYKHPIITVEHVLPQNPKPNSTWMNEFSDNEHRQWRHRIANLVLLNRRKNSEAQNYDFAMKKEKYFTGKNGVSNFALTTGVLSHQEWTSDVLERRQQELTTLLREEWQLE</sequence>